<dbReference type="PATRIC" id="fig|659018.3.peg.2512"/>
<dbReference type="OrthoDB" id="6052790at2"/>
<name>A0A0R0DNB5_9GAMM</name>
<dbReference type="EMBL" id="LDJP01000070">
    <property type="protein sequence ID" value="KRG83501.1"/>
    <property type="molecule type" value="Genomic_DNA"/>
</dbReference>
<evidence type="ECO:0000313" key="2">
    <source>
        <dbReference type="Proteomes" id="UP000050940"/>
    </source>
</evidence>
<dbReference type="AlphaFoldDB" id="A0A0R0DNB5"/>
<protein>
    <submittedName>
        <fullName evidence="1">Uncharacterized protein</fullName>
    </submittedName>
</protein>
<organism evidence="1 2">
    <name type="scientific">Stenotrophomonas daejeonensis</name>
    <dbReference type="NCBI Taxonomy" id="659018"/>
    <lineage>
        <taxon>Bacteria</taxon>
        <taxon>Pseudomonadati</taxon>
        <taxon>Pseudomonadota</taxon>
        <taxon>Gammaproteobacteria</taxon>
        <taxon>Lysobacterales</taxon>
        <taxon>Lysobacteraceae</taxon>
        <taxon>Stenotrophomonas</taxon>
    </lineage>
</organism>
<gene>
    <name evidence="1" type="ORF">ABB34_11885</name>
</gene>
<dbReference type="RefSeq" id="WP_057641539.1">
    <property type="nucleotide sequence ID" value="NZ_LDJP01000070.1"/>
</dbReference>
<dbReference type="Proteomes" id="UP000050940">
    <property type="component" value="Unassembled WGS sequence"/>
</dbReference>
<proteinExistence type="predicted"/>
<evidence type="ECO:0000313" key="1">
    <source>
        <dbReference type="EMBL" id="KRG83501.1"/>
    </source>
</evidence>
<comment type="caution">
    <text evidence="1">The sequence shown here is derived from an EMBL/GenBank/DDBJ whole genome shotgun (WGS) entry which is preliminary data.</text>
</comment>
<accession>A0A0R0DNB5</accession>
<sequence length="128" mass="14484">MNPMRLRIRLLRRLRQWLPPGLAEKVALAEPGAGWPGSPLARLALGAGGSGRLRLRLEHGVAAAIRRRGMEGLPAAPDWGGWQSLGRRRLHFKAVRPEGRQVLLLDALHECVWLLWREPPPVRMNRKY</sequence>
<reference evidence="1 2" key="1">
    <citation type="submission" date="2015-05" db="EMBL/GenBank/DDBJ databases">
        <title>Genome sequencing and analysis of members of genus Stenotrophomonas.</title>
        <authorList>
            <person name="Patil P.P."/>
            <person name="Midha S."/>
            <person name="Patil P.B."/>
        </authorList>
    </citation>
    <scope>NUCLEOTIDE SEQUENCE [LARGE SCALE GENOMIC DNA]</scope>
    <source>
        <strain evidence="1 2">JCM 16244</strain>
    </source>
</reference>
<keyword evidence="2" id="KW-1185">Reference proteome</keyword>